<dbReference type="GO" id="GO:0035556">
    <property type="term" value="P:intracellular signal transduction"/>
    <property type="evidence" value="ECO:0007669"/>
    <property type="project" value="InterPro"/>
</dbReference>
<proteinExistence type="predicted"/>
<name>A0A939INS9_9GAMM</name>
<dbReference type="GO" id="GO:0004016">
    <property type="term" value="F:adenylate cyclase activity"/>
    <property type="evidence" value="ECO:0007669"/>
    <property type="project" value="UniProtKB-ARBA"/>
</dbReference>
<dbReference type="InterPro" id="IPR001054">
    <property type="entry name" value="A/G_cyclase"/>
</dbReference>
<dbReference type="SUPFAM" id="SSF55073">
    <property type="entry name" value="Nucleotide cyclase"/>
    <property type="match status" value="1"/>
</dbReference>
<evidence type="ECO:0000313" key="3">
    <source>
        <dbReference type="Proteomes" id="UP000664303"/>
    </source>
</evidence>
<accession>A0A939INS9</accession>
<evidence type="ECO:0000313" key="2">
    <source>
        <dbReference type="EMBL" id="MBN7798438.1"/>
    </source>
</evidence>
<feature type="domain" description="Guanylate cyclase" evidence="1">
    <location>
        <begin position="40"/>
        <end position="157"/>
    </location>
</feature>
<dbReference type="GO" id="GO:0009190">
    <property type="term" value="P:cyclic nucleotide biosynthetic process"/>
    <property type="evidence" value="ECO:0007669"/>
    <property type="project" value="InterPro"/>
</dbReference>
<dbReference type="Proteomes" id="UP000664303">
    <property type="component" value="Unassembled WGS sequence"/>
</dbReference>
<reference evidence="2" key="1">
    <citation type="submission" date="2021-02" db="EMBL/GenBank/DDBJ databases">
        <title>PHA producing bacteria isolated from coastal sediment in Guangdong, Shenzhen.</title>
        <authorList>
            <person name="Zheng W."/>
            <person name="Yu S."/>
            <person name="Huang Y."/>
        </authorList>
    </citation>
    <scope>NUCLEOTIDE SEQUENCE</scope>
    <source>
        <strain evidence="2">TN14-10</strain>
    </source>
</reference>
<dbReference type="RefSeq" id="WP_206561888.1">
    <property type="nucleotide sequence ID" value="NZ_JAFKCZ010000015.1"/>
</dbReference>
<protein>
    <submittedName>
        <fullName evidence="2">Adenylate/guanylate cyclase domain-containing protein</fullName>
    </submittedName>
</protein>
<gene>
    <name evidence="2" type="ORF">JYP50_17690</name>
</gene>
<dbReference type="AlphaFoldDB" id="A0A939INS9"/>
<dbReference type="EMBL" id="JAFKCZ010000015">
    <property type="protein sequence ID" value="MBN7798438.1"/>
    <property type="molecule type" value="Genomic_DNA"/>
</dbReference>
<dbReference type="Gene3D" id="3.30.70.1230">
    <property type="entry name" value="Nucleotide cyclase"/>
    <property type="match status" value="1"/>
</dbReference>
<dbReference type="PROSITE" id="PS50125">
    <property type="entry name" value="GUANYLATE_CYCLASE_2"/>
    <property type="match status" value="1"/>
</dbReference>
<keyword evidence="3" id="KW-1185">Reference proteome</keyword>
<sequence>MGVIEGKDNLFQCMSQLMAAEVDPVSRQDHIWQRYGETVAVMVLDSSGFSRTSKSHGIVHFLSRLMQLRHLSRPVLEAHDCKRIHFEADNAFAVFRSATDAVAAALALRETVFDSGLMLTDNERFRISMGVGYGRLLYSETLEGYFGDEMNYASKLGEDIACGDEILLTRAAFDAAEPSLVGAFVADSIETSGVRLEFYRHCFGLKQ</sequence>
<organism evidence="2 3">
    <name type="scientific">Parahaliea mediterranea</name>
    <dbReference type="NCBI Taxonomy" id="651086"/>
    <lineage>
        <taxon>Bacteria</taxon>
        <taxon>Pseudomonadati</taxon>
        <taxon>Pseudomonadota</taxon>
        <taxon>Gammaproteobacteria</taxon>
        <taxon>Cellvibrionales</taxon>
        <taxon>Halieaceae</taxon>
        <taxon>Parahaliea</taxon>
    </lineage>
</organism>
<dbReference type="InterPro" id="IPR029787">
    <property type="entry name" value="Nucleotide_cyclase"/>
</dbReference>
<evidence type="ECO:0000259" key="1">
    <source>
        <dbReference type="PROSITE" id="PS50125"/>
    </source>
</evidence>
<comment type="caution">
    <text evidence="2">The sequence shown here is derived from an EMBL/GenBank/DDBJ whole genome shotgun (WGS) entry which is preliminary data.</text>
</comment>